<dbReference type="Proteomes" id="UP000247772">
    <property type="component" value="Unassembled WGS sequence"/>
</dbReference>
<accession>A0A2U1A668</accession>
<evidence type="ECO:0000313" key="2">
    <source>
        <dbReference type="EMBL" id="PYE16167.1"/>
    </source>
</evidence>
<dbReference type="EMBL" id="JACHVZ010000009">
    <property type="protein sequence ID" value="MBB2929220.1"/>
    <property type="molecule type" value="Genomic_DNA"/>
</dbReference>
<evidence type="ECO:0000313" key="4">
    <source>
        <dbReference type="Proteomes" id="UP000533533"/>
    </source>
</evidence>
<name>A0A2U1A668_9BURK</name>
<protein>
    <submittedName>
        <fullName evidence="2">Uncharacterized protein</fullName>
    </submittedName>
</protein>
<reference evidence="2 3" key="1">
    <citation type="submission" date="2018-06" db="EMBL/GenBank/DDBJ databases">
        <title>Genomic Encyclopedia of Type Strains, Phase IV (KMG-V): Genome sequencing to study the core and pangenomes of soil and plant-associated prokaryotes.</title>
        <authorList>
            <person name="Whitman W."/>
        </authorList>
    </citation>
    <scope>NUCLEOTIDE SEQUENCE [LARGE SCALE GENOMIC DNA]</scope>
    <source>
        <strain evidence="2 3">SRCL-318</strain>
        <strain evidence="1 4">SRMrh-85</strain>
    </source>
</reference>
<comment type="caution">
    <text evidence="2">The sequence shown here is derived from an EMBL/GenBank/DDBJ whole genome shotgun (WGS) entry which is preliminary data.</text>
</comment>
<dbReference type="Proteomes" id="UP000533533">
    <property type="component" value="Unassembled WGS sequence"/>
</dbReference>
<organism evidence="2 3">
    <name type="scientific">Paraburkholderia silvatlantica</name>
    <dbReference type="NCBI Taxonomy" id="321895"/>
    <lineage>
        <taxon>Bacteria</taxon>
        <taxon>Pseudomonadati</taxon>
        <taxon>Pseudomonadota</taxon>
        <taxon>Betaproteobacteria</taxon>
        <taxon>Burkholderiales</taxon>
        <taxon>Burkholderiaceae</taxon>
        <taxon>Paraburkholderia</taxon>
    </lineage>
</organism>
<evidence type="ECO:0000313" key="1">
    <source>
        <dbReference type="EMBL" id="MBB2929220.1"/>
    </source>
</evidence>
<dbReference type="AlphaFoldDB" id="A0A2U1A668"/>
<evidence type="ECO:0000313" key="3">
    <source>
        <dbReference type="Proteomes" id="UP000247772"/>
    </source>
</evidence>
<keyword evidence="4" id="KW-1185">Reference proteome</keyword>
<gene>
    <name evidence="2" type="ORF">C7410_13014</name>
    <name evidence="1" type="ORF">FHX59_003651</name>
</gene>
<proteinExistence type="predicted"/>
<sequence length="108" mass="11456">MPFPDVTASSGCLPQIAFLIVIPQNGTVKTEATVGRLDLLITYSTKTEDCAEESMFKRGAVVQPGRFAIAGASGCWVLRNLTLSQLACEGFASIRSGCETAREAVASR</sequence>
<dbReference type="EMBL" id="QJSQ01000030">
    <property type="protein sequence ID" value="PYE16167.1"/>
    <property type="molecule type" value="Genomic_DNA"/>
</dbReference>